<comment type="caution">
    <text evidence="2">The sequence shown here is derived from an EMBL/GenBank/DDBJ whole genome shotgun (WGS) entry which is preliminary data.</text>
</comment>
<evidence type="ECO:0000313" key="3">
    <source>
        <dbReference type="Proteomes" id="UP000245086"/>
    </source>
</evidence>
<feature type="compositionally biased region" description="Polar residues" evidence="1">
    <location>
        <begin position="11"/>
        <end position="22"/>
    </location>
</feature>
<gene>
    <name evidence="2" type="ORF">PbB2_02674</name>
</gene>
<evidence type="ECO:0000313" key="2">
    <source>
        <dbReference type="EMBL" id="GBF58983.1"/>
    </source>
</evidence>
<accession>A0A2P2ED40</accession>
<keyword evidence="3" id="KW-1185">Reference proteome</keyword>
<proteinExistence type="predicted"/>
<name>A0A2P2ED40_9PROT</name>
<dbReference type="AlphaFoldDB" id="A0A2P2ED40"/>
<evidence type="ECO:0000256" key="1">
    <source>
        <dbReference type="SAM" id="MobiDB-lite"/>
    </source>
</evidence>
<dbReference type="EMBL" id="BFBR01000009">
    <property type="protein sequence ID" value="GBF58983.1"/>
    <property type="molecule type" value="Genomic_DNA"/>
</dbReference>
<sequence length="51" mass="5235">MAKFAMKEGCTSESLDSFGSRSSTEIKGNGKLGILSLHAGLANGLYGTAKV</sequence>
<feature type="region of interest" description="Disordered" evidence="1">
    <location>
        <begin position="1"/>
        <end position="22"/>
    </location>
</feature>
<organism evidence="2 3">
    <name type="scientific">Candidatus Phycosocius bacilliformis</name>
    <dbReference type="NCBI Taxonomy" id="1445552"/>
    <lineage>
        <taxon>Bacteria</taxon>
        <taxon>Pseudomonadati</taxon>
        <taxon>Pseudomonadota</taxon>
        <taxon>Alphaproteobacteria</taxon>
        <taxon>Caulobacterales</taxon>
        <taxon>Caulobacterales incertae sedis</taxon>
        <taxon>Candidatus Phycosocius</taxon>
    </lineage>
</organism>
<dbReference type="Proteomes" id="UP000245086">
    <property type="component" value="Unassembled WGS sequence"/>
</dbReference>
<reference evidence="2 3" key="1">
    <citation type="journal article" date="2018" name="Genome Announc.">
        <title>Draft Genome Sequence of "Candidatus Phycosocius bacilliformis," an Alphaproteobacterial Ectosymbiont of the Hydrocarbon-Producing Green Alga Botryococcus braunii.</title>
        <authorList>
            <person name="Tanabe Y."/>
            <person name="Yamaguchi H."/>
            <person name="Watanabe M.M."/>
        </authorList>
    </citation>
    <scope>NUCLEOTIDE SEQUENCE [LARGE SCALE GENOMIC DNA]</scope>
    <source>
        <strain evidence="2 3">BOTRYCO-2</strain>
    </source>
</reference>
<protein>
    <submittedName>
        <fullName evidence="2">Uncharacterized protein</fullName>
    </submittedName>
</protein>